<dbReference type="PANTHER" id="PTHR43038:SF2">
    <property type="entry name" value="RH61964P"/>
    <property type="match status" value="1"/>
</dbReference>
<dbReference type="Gene3D" id="3.40.50.300">
    <property type="entry name" value="P-loop containing nucleotide triphosphate hydrolases"/>
    <property type="match status" value="1"/>
</dbReference>
<dbReference type="PROSITE" id="PS51257">
    <property type="entry name" value="PROKAR_LIPOPROTEIN"/>
    <property type="match status" value="1"/>
</dbReference>
<dbReference type="InterPro" id="IPR027417">
    <property type="entry name" value="P-loop_NTPase"/>
</dbReference>
<proteinExistence type="predicted"/>
<evidence type="ECO:0000259" key="3">
    <source>
        <dbReference type="PROSITE" id="PS50893"/>
    </source>
</evidence>
<keyword evidence="5" id="KW-1185">Reference proteome</keyword>
<evidence type="ECO:0000313" key="4">
    <source>
        <dbReference type="EMBL" id="KAK6622275.1"/>
    </source>
</evidence>
<dbReference type="InterPro" id="IPR003439">
    <property type="entry name" value="ABC_transporter-like_ATP-bd"/>
</dbReference>
<dbReference type="PANTHER" id="PTHR43038">
    <property type="entry name" value="ATP-BINDING CASSETTE, SUB-FAMILY H, MEMBER 1"/>
    <property type="match status" value="1"/>
</dbReference>
<evidence type="ECO:0000313" key="5">
    <source>
        <dbReference type="Proteomes" id="UP001359485"/>
    </source>
</evidence>
<dbReference type="PROSITE" id="PS50893">
    <property type="entry name" value="ABC_TRANSPORTER_2"/>
    <property type="match status" value="1"/>
</dbReference>
<organism evidence="4 5">
    <name type="scientific">Polyplax serrata</name>
    <name type="common">Common mouse louse</name>
    <dbReference type="NCBI Taxonomy" id="468196"/>
    <lineage>
        <taxon>Eukaryota</taxon>
        <taxon>Metazoa</taxon>
        <taxon>Ecdysozoa</taxon>
        <taxon>Arthropoda</taxon>
        <taxon>Hexapoda</taxon>
        <taxon>Insecta</taxon>
        <taxon>Pterygota</taxon>
        <taxon>Neoptera</taxon>
        <taxon>Paraneoptera</taxon>
        <taxon>Psocodea</taxon>
        <taxon>Troctomorpha</taxon>
        <taxon>Phthiraptera</taxon>
        <taxon>Anoplura</taxon>
        <taxon>Polyplacidae</taxon>
        <taxon>Polyplax</taxon>
    </lineage>
</organism>
<gene>
    <name evidence="4" type="ORF">RUM44_002082</name>
</gene>
<dbReference type="EMBL" id="JAWJWF010000047">
    <property type="protein sequence ID" value="KAK6622275.1"/>
    <property type="molecule type" value="Genomic_DNA"/>
</dbReference>
<dbReference type="Pfam" id="PF00005">
    <property type="entry name" value="ABC_tran"/>
    <property type="match status" value="1"/>
</dbReference>
<keyword evidence="1" id="KW-0547">Nucleotide-binding</keyword>
<dbReference type="InterPro" id="IPR003593">
    <property type="entry name" value="AAA+_ATPase"/>
</dbReference>
<evidence type="ECO:0000256" key="2">
    <source>
        <dbReference type="ARBA" id="ARBA00022840"/>
    </source>
</evidence>
<keyword evidence="2" id="KW-0067">ATP-binding</keyword>
<dbReference type="SMART" id="SM00382">
    <property type="entry name" value="AAA"/>
    <property type="match status" value="1"/>
</dbReference>
<dbReference type="Proteomes" id="UP001359485">
    <property type="component" value="Unassembled WGS sequence"/>
</dbReference>
<feature type="domain" description="ABC transporter" evidence="3">
    <location>
        <begin position="2"/>
        <end position="210"/>
    </location>
</feature>
<accession>A0ABR1ALV6</accession>
<dbReference type="PROSITE" id="PS00211">
    <property type="entry name" value="ABC_TRANSPORTER_1"/>
    <property type="match status" value="1"/>
</dbReference>
<protein>
    <recommendedName>
        <fullName evidence="3">ABC transporter domain-containing protein</fullName>
    </recommendedName>
</protein>
<dbReference type="SUPFAM" id="SSF52540">
    <property type="entry name" value="P-loop containing nucleoside triphosphate hydrolases"/>
    <property type="match status" value="1"/>
</dbReference>
<name>A0ABR1ALV6_POLSC</name>
<dbReference type="InterPro" id="IPR017871">
    <property type="entry name" value="ABC_transporter-like_CS"/>
</dbReference>
<sequence>MKVFQSYGLLGASGCGKTTLLSCVVGRKKLNSGDIRVLGAYPGTHGSGVPGHRVGFMPQDIALVGELTIKDCANYFGWIHGMTNKQIEAKYAFLEELLDLPPRNVYVKNLSGGQQRRASLAIAMIHDPELLILDEPTVGLDPVLRQTIWDYLLKLVTEQNRTIIITTHYIEEARQAHMKDTVTRIVNDFIHIKITSVIGEDKSEVRRAVKS</sequence>
<evidence type="ECO:0000256" key="1">
    <source>
        <dbReference type="ARBA" id="ARBA00022741"/>
    </source>
</evidence>
<reference evidence="4 5" key="1">
    <citation type="submission" date="2023-09" db="EMBL/GenBank/DDBJ databases">
        <title>Genomes of two closely related lineages of the louse Polyplax serrata with different host specificities.</title>
        <authorList>
            <person name="Martinu J."/>
            <person name="Tarabai H."/>
            <person name="Stefka J."/>
            <person name="Hypsa V."/>
        </authorList>
    </citation>
    <scope>NUCLEOTIDE SEQUENCE [LARGE SCALE GENOMIC DNA]</scope>
    <source>
        <strain evidence="4">98ZLc_SE</strain>
    </source>
</reference>
<comment type="caution">
    <text evidence="4">The sequence shown here is derived from an EMBL/GenBank/DDBJ whole genome shotgun (WGS) entry which is preliminary data.</text>
</comment>